<dbReference type="Pfam" id="PF00892">
    <property type="entry name" value="EamA"/>
    <property type="match status" value="2"/>
</dbReference>
<accession>A0AAE5PAW9</accession>
<comment type="similarity">
    <text evidence="2">Belongs to the EamA transporter family.</text>
</comment>
<feature type="transmembrane region" description="Helical" evidence="6">
    <location>
        <begin position="180"/>
        <end position="200"/>
    </location>
</feature>
<feature type="transmembrane region" description="Helical" evidence="6">
    <location>
        <begin position="35"/>
        <end position="54"/>
    </location>
</feature>
<dbReference type="InterPro" id="IPR037185">
    <property type="entry name" value="EmrE-like"/>
</dbReference>
<comment type="caution">
    <text evidence="9">The sequence shown here is derived from an EMBL/GenBank/DDBJ whole genome shotgun (WGS) entry which is preliminary data.</text>
</comment>
<organism evidence="9 10">
    <name type="scientific">Priestia megaterium</name>
    <name type="common">Bacillus megaterium</name>
    <dbReference type="NCBI Taxonomy" id="1404"/>
    <lineage>
        <taxon>Bacteria</taxon>
        <taxon>Bacillati</taxon>
        <taxon>Bacillota</taxon>
        <taxon>Bacilli</taxon>
        <taxon>Bacillales</taxon>
        <taxon>Bacillaceae</taxon>
        <taxon>Priestia</taxon>
    </lineage>
</organism>
<gene>
    <name evidence="9" type="ORF">CN497_10025</name>
</gene>
<keyword evidence="3 6" id="KW-0812">Transmembrane</keyword>
<keyword evidence="4 6" id="KW-1133">Transmembrane helix</keyword>
<proteinExistence type="inferred from homology"/>
<feature type="domain" description="EamA" evidence="8">
    <location>
        <begin position="150"/>
        <end position="283"/>
    </location>
</feature>
<evidence type="ECO:0000256" key="1">
    <source>
        <dbReference type="ARBA" id="ARBA00004127"/>
    </source>
</evidence>
<evidence type="ECO:0000256" key="4">
    <source>
        <dbReference type="ARBA" id="ARBA00022989"/>
    </source>
</evidence>
<dbReference type="SUPFAM" id="SSF103481">
    <property type="entry name" value="Multidrug resistance efflux transporter EmrE"/>
    <property type="match status" value="2"/>
</dbReference>
<dbReference type="InterPro" id="IPR050638">
    <property type="entry name" value="AA-Vitamin_Transporters"/>
</dbReference>
<feature type="transmembrane region" description="Helical" evidence="6">
    <location>
        <begin position="241"/>
        <end position="260"/>
    </location>
</feature>
<evidence type="ECO:0000313" key="9">
    <source>
        <dbReference type="EMBL" id="PES39299.1"/>
    </source>
</evidence>
<protein>
    <submittedName>
        <fullName evidence="9">EamA family transporter</fullName>
    </submittedName>
</protein>
<dbReference type="PANTHER" id="PTHR32322">
    <property type="entry name" value="INNER MEMBRANE TRANSPORTER"/>
    <property type="match status" value="1"/>
</dbReference>
<keyword evidence="7" id="KW-0732">Signal</keyword>
<sequence length="296" mass="30857">MNTSLSKILILCAAVLWGTTGTAQALASAEAHSVAIGAVRLAVGGLSLLAACLIQKKKVDVDVRRLPILPLTVAAASMAAYQPLFFSAVIKTGVAVGTMVAIGSAPLLSGVLDYIVYSKKPTKKWLLATFTGILGCCCLLLKKDSQIDVIGLGMAIGAGASFACYTTVNKKIVQYVDPQVGASLVFTTAAVLLIPCWFMYDMSWLVSLNGIGIALHLGILTTALAYVLFSTALKSVHASTAVTLSLAEPVTAFLLGVFLLGESLTLVNICGAALVFVSLAFLTYSPKSSLNQEVHI</sequence>
<dbReference type="AlphaFoldDB" id="A0AAE5PAW9"/>
<feature type="transmembrane region" description="Helical" evidence="6">
    <location>
        <begin position="266"/>
        <end position="284"/>
    </location>
</feature>
<evidence type="ECO:0000256" key="3">
    <source>
        <dbReference type="ARBA" id="ARBA00022692"/>
    </source>
</evidence>
<dbReference type="InterPro" id="IPR000620">
    <property type="entry name" value="EamA_dom"/>
</dbReference>
<dbReference type="RefSeq" id="WP_098196446.1">
    <property type="nucleotide sequence ID" value="NZ_CATKPS010000011.1"/>
</dbReference>
<evidence type="ECO:0000256" key="2">
    <source>
        <dbReference type="ARBA" id="ARBA00007362"/>
    </source>
</evidence>
<evidence type="ECO:0000259" key="8">
    <source>
        <dbReference type="Pfam" id="PF00892"/>
    </source>
</evidence>
<feature type="transmembrane region" description="Helical" evidence="6">
    <location>
        <begin position="149"/>
        <end position="168"/>
    </location>
</feature>
<feature type="domain" description="EamA" evidence="8">
    <location>
        <begin position="8"/>
        <end position="140"/>
    </location>
</feature>
<comment type="subcellular location">
    <subcellularLocation>
        <location evidence="1">Endomembrane system</location>
        <topology evidence="1">Multi-pass membrane protein</topology>
    </subcellularLocation>
</comment>
<evidence type="ECO:0000256" key="6">
    <source>
        <dbReference type="SAM" id="Phobius"/>
    </source>
</evidence>
<dbReference type="GO" id="GO:0016020">
    <property type="term" value="C:membrane"/>
    <property type="evidence" value="ECO:0007669"/>
    <property type="project" value="UniProtKB-SubCell"/>
</dbReference>
<evidence type="ECO:0000256" key="5">
    <source>
        <dbReference type="ARBA" id="ARBA00023136"/>
    </source>
</evidence>
<evidence type="ECO:0000256" key="7">
    <source>
        <dbReference type="SAM" id="SignalP"/>
    </source>
</evidence>
<feature type="signal peptide" evidence="7">
    <location>
        <begin position="1"/>
        <end position="25"/>
    </location>
</feature>
<dbReference type="Proteomes" id="UP000220341">
    <property type="component" value="Unassembled WGS sequence"/>
</dbReference>
<keyword evidence="5 6" id="KW-0472">Membrane</keyword>
<feature type="transmembrane region" description="Helical" evidence="6">
    <location>
        <begin position="125"/>
        <end position="143"/>
    </location>
</feature>
<dbReference type="EMBL" id="NTYW01000009">
    <property type="protein sequence ID" value="PES39299.1"/>
    <property type="molecule type" value="Genomic_DNA"/>
</dbReference>
<evidence type="ECO:0000313" key="10">
    <source>
        <dbReference type="Proteomes" id="UP000220341"/>
    </source>
</evidence>
<dbReference type="PANTHER" id="PTHR32322:SF2">
    <property type="entry name" value="EAMA DOMAIN-CONTAINING PROTEIN"/>
    <property type="match status" value="1"/>
</dbReference>
<feature type="chain" id="PRO_5044471532" evidence="7">
    <location>
        <begin position="26"/>
        <end position="296"/>
    </location>
</feature>
<feature type="transmembrane region" description="Helical" evidence="6">
    <location>
        <begin position="206"/>
        <end position="229"/>
    </location>
</feature>
<reference evidence="9 10" key="1">
    <citation type="submission" date="2017-09" db="EMBL/GenBank/DDBJ databases">
        <title>Large-scale bioinformatics analysis of Bacillus genomes uncovers conserved roles of natural products in bacterial physiology.</title>
        <authorList>
            <consortium name="Agbiome Team Llc"/>
            <person name="Bleich R.M."/>
            <person name="Kirk G.J."/>
            <person name="Santa Maria K.C."/>
            <person name="Allen S.E."/>
            <person name="Farag S."/>
            <person name="Shank E.A."/>
            <person name="Bowers A."/>
        </authorList>
    </citation>
    <scope>NUCLEOTIDE SEQUENCE [LARGE SCALE GENOMIC DNA]</scope>
    <source>
        <strain evidence="9 10">AFS003013</strain>
    </source>
</reference>
<name>A0AAE5PAW9_PRIMG</name>
<dbReference type="Gene3D" id="1.10.3730.20">
    <property type="match status" value="1"/>
</dbReference>